<accession>A0ABR5VAP4</accession>
<name>A0ABR5VAP4_9CORY</name>
<dbReference type="InterPro" id="IPR041916">
    <property type="entry name" value="Anti_sigma_zinc_sf"/>
</dbReference>
<evidence type="ECO:0000313" key="5">
    <source>
        <dbReference type="EMBL" id="KXU18423.1"/>
    </source>
</evidence>
<feature type="domain" description="Putative zinc-finger" evidence="4">
    <location>
        <begin position="51"/>
        <end position="80"/>
    </location>
</feature>
<dbReference type="InterPro" id="IPR027383">
    <property type="entry name" value="Znf_put"/>
</dbReference>
<evidence type="ECO:0000259" key="4">
    <source>
        <dbReference type="Pfam" id="PF13490"/>
    </source>
</evidence>
<evidence type="ECO:0000256" key="2">
    <source>
        <dbReference type="ARBA" id="ARBA00023163"/>
    </source>
</evidence>
<reference evidence="5 6" key="1">
    <citation type="journal article" date="2016" name="Int. J. Syst. Evol. Microbiol.">
        <title>Resolving the Complexity of Human Skin Metagenomes Using Single-Molecule Sequencing.</title>
        <authorList>
            <consortium name="NISC Comparative Sequencing Program"/>
            <person name="Tsai Y.C."/>
            <person name="Conlan S."/>
            <person name="Deming C."/>
            <person name="Segre J.A."/>
            <person name="Kong H.H."/>
            <person name="Korlach J."/>
            <person name="Oh J."/>
        </authorList>
    </citation>
    <scope>NUCLEOTIDE SEQUENCE [LARGE SCALE GENOMIC DNA]</scope>
    <source>
        <strain evidence="5 6">1B08</strain>
    </source>
</reference>
<proteinExistence type="predicted"/>
<dbReference type="Proteomes" id="UP000070339">
    <property type="component" value="Unassembled WGS sequence"/>
</dbReference>
<keyword evidence="6" id="KW-1185">Reference proteome</keyword>
<keyword evidence="5" id="KW-0862">Zinc</keyword>
<keyword evidence="2" id="KW-0804">Transcription</keyword>
<organism evidence="5 6">
    <name type="scientific">Corynebacterium simulans</name>
    <dbReference type="NCBI Taxonomy" id="146827"/>
    <lineage>
        <taxon>Bacteria</taxon>
        <taxon>Bacillati</taxon>
        <taxon>Actinomycetota</taxon>
        <taxon>Actinomycetes</taxon>
        <taxon>Mycobacteriales</taxon>
        <taxon>Corynebacteriaceae</taxon>
        <taxon>Corynebacterium</taxon>
    </lineage>
</organism>
<dbReference type="Pfam" id="PF13490">
    <property type="entry name" value="zf-HC2"/>
    <property type="match status" value="1"/>
</dbReference>
<dbReference type="GO" id="GO:0008270">
    <property type="term" value="F:zinc ion binding"/>
    <property type="evidence" value="ECO:0007669"/>
    <property type="project" value="UniProtKB-KW"/>
</dbReference>
<sequence>MEDSAHQHRASFHMRGVEGATTTFDKTLAKARDKAKARARRADSIGHLGPEAVAAFVDGEMDPKATHRVHVHLVHCAECRADVREQRRASQWVRNCNVDHQVRAPKDLMAKLAGIAAEAADEDSAAPKKGRNKYGAHGGTSGVGERDILDKVEMVIRAIKHNQGR</sequence>
<keyword evidence="5" id="KW-0479">Metal-binding</keyword>
<feature type="region of interest" description="Disordered" evidence="3">
    <location>
        <begin position="119"/>
        <end position="144"/>
    </location>
</feature>
<comment type="caution">
    <text evidence="5">The sequence shown here is derived from an EMBL/GenBank/DDBJ whole genome shotgun (WGS) entry which is preliminary data.</text>
</comment>
<keyword evidence="5" id="KW-0863">Zinc-finger</keyword>
<gene>
    <name evidence="5" type="ORF">WM41_0978</name>
</gene>
<dbReference type="EMBL" id="LTEB01000024">
    <property type="protein sequence ID" value="KXU18423.1"/>
    <property type="molecule type" value="Genomic_DNA"/>
</dbReference>
<evidence type="ECO:0000313" key="6">
    <source>
        <dbReference type="Proteomes" id="UP000070339"/>
    </source>
</evidence>
<dbReference type="Gene3D" id="1.10.10.1320">
    <property type="entry name" value="Anti-sigma factor, zinc-finger domain"/>
    <property type="match status" value="1"/>
</dbReference>
<evidence type="ECO:0000256" key="3">
    <source>
        <dbReference type="SAM" id="MobiDB-lite"/>
    </source>
</evidence>
<protein>
    <submittedName>
        <fullName evidence="5">Zinc-finger family protein</fullName>
    </submittedName>
</protein>
<evidence type="ECO:0000256" key="1">
    <source>
        <dbReference type="ARBA" id="ARBA00023015"/>
    </source>
</evidence>
<keyword evidence="1" id="KW-0805">Transcription regulation</keyword>